<feature type="signal peptide" evidence="1">
    <location>
        <begin position="1"/>
        <end position="19"/>
    </location>
</feature>
<evidence type="ECO:0000256" key="1">
    <source>
        <dbReference type="SAM" id="SignalP"/>
    </source>
</evidence>
<proteinExistence type="evidence at transcript level"/>
<sequence>MKALLFTILLLVAAELTNGCNGGSNDYSKCLPPPGGCPIIGEGARKQVWLLGKDEKTCYNVSTPGCEEHGFPTLALCYFHCIAE</sequence>
<evidence type="ECO:0000313" key="2">
    <source>
        <dbReference type="EMBL" id="JAG91554.1"/>
    </source>
</evidence>
<dbReference type="AlphaFoldDB" id="A0A0C9S3B5"/>
<protein>
    <submittedName>
        <fullName evidence="2">Putative secreted protein</fullName>
    </submittedName>
</protein>
<feature type="chain" id="PRO_5002202542" evidence="1">
    <location>
        <begin position="20"/>
        <end position="84"/>
    </location>
</feature>
<dbReference type="EMBL" id="GBZX01001186">
    <property type="protein sequence ID" value="JAG91554.1"/>
    <property type="molecule type" value="mRNA"/>
</dbReference>
<accession>A0A0C9S3B5</accession>
<keyword evidence="1" id="KW-0732">Signal</keyword>
<organism evidence="2">
    <name type="scientific">Amblyomma americanum</name>
    <name type="common">Lone star tick</name>
    <dbReference type="NCBI Taxonomy" id="6943"/>
    <lineage>
        <taxon>Eukaryota</taxon>
        <taxon>Metazoa</taxon>
        <taxon>Ecdysozoa</taxon>
        <taxon>Arthropoda</taxon>
        <taxon>Chelicerata</taxon>
        <taxon>Arachnida</taxon>
        <taxon>Acari</taxon>
        <taxon>Parasitiformes</taxon>
        <taxon>Ixodida</taxon>
        <taxon>Ixodoidea</taxon>
        <taxon>Ixodidae</taxon>
        <taxon>Amblyomminae</taxon>
        <taxon>Amblyomma</taxon>
    </lineage>
</organism>
<reference evidence="2" key="1">
    <citation type="journal article" date="2015" name="PLoS ONE">
        <title>An Insight into the Sialome of the Lone Star Tick, Amblyomma americanum, with a Glimpse on Its Time Dependent Gene Expression.</title>
        <authorList>
            <person name="Karim S."/>
            <person name="Ribeiro J.M."/>
        </authorList>
    </citation>
    <scope>NUCLEOTIDE SEQUENCE</scope>
    <source>
        <tissue evidence="2">Salivary gland</tissue>
    </source>
</reference>
<name>A0A0C9S3B5_AMBAM</name>